<evidence type="ECO:0000256" key="1">
    <source>
        <dbReference type="SAM" id="Phobius"/>
    </source>
</evidence>
<keyword evidence="1" id="KW-0472">Membrane</keyword>
<evidence type="ECO:0000313" key="4">
    <source>
        <dbReference type="Proteomes" id="UP000241229"/>
    </source>
</evidence>
<dbReference type="Pfam" id="PF04982">
    <property type="entry name" value="TM_HPP"/>
    <property type="match status" value="1"/>
</dbReference>
<dbReference type="PANTHER" id="PTHR33741">
    <property type="entry name" value="TRANSMEMBRANE PROTEIN DDB_G0269096-RELATED"/>
    <property type="match status" value="1"/>
</dbReference>
<evidence type="ECO:0000259" key="2">
    <source>
        <dbReference type="Pfam" id="PF04982"/>
    </source>
</evidence>
<name>A0A2P7SF58_9HYPH</name>
<feature type="transmembrane region" description="Helical" evidence="1">
    <location>
        <begin position="133"/>
        <end position="152"/>
    </location>
</feature>
<feature type="domain" description="HPP transmembrane region" evidence="2">
    <location>
        <begin position="17"/>
        <end position="163"/>
    </location>
</feature>
<keyword evidence="1" id="KW-0812">Transmembrane</keyword>
<dbReference type="RefSeq" id="WP_106772134.1">
    <property type="nucleotide sequence ID" value="NZ_PXYK01000008.1"/>
</dbReference>
<dbReference type="Proteomes" id="UP000241229">
    <property type="component" value="Unassembled WGS sequence"/>
</dbReference>
<keyword evidence="1" id="KW-1133">Transmembrane helix</keyword>
<proteinExistence type="predicted"/>
<dbReference type="InterPro" id="IPR058581">
    <property type="entry name" value="TM_HPP"/>
</dbReference>
<gene>
    <name evidence="3" type="ORF">C7I84_10570</name>
</gene>
<dbReference type="PANTHER" id="PTHR33741:SF5">
    <property type="entry name" value="TRANSMEMBRANE PROTEIN DDB_G0269096-RELATED"/>
    <property type="match status" value="1"/>
</dbReference>
<organism evidence="3 4">
    <name type="scientific">Kumtagia ephedrae</name>
    <dbReference type="NCBI Taxonomy" id="2116701"/>
    <lineage>
        <taxon>Bacteria</taxon>
        <taxon>Pseudomonadati</taxon>
        <taxon>Pseudomonadota</taxon>
        <taxon>Alphaproteobacteria</taxon>
        <taxon>Hyphomicrobiales</taxon>
        <taxon>Phyllobacteriaceae</taxon>
        <taxon>Kumtagia</taxon>
    </lineage>
</organism>
<feature type="transmembrane region" description="Helical" evidence="1">
    <location>
        <begin position="93"/>
        <end position="113"/>
    </location>
</feature>
<comment type="caution">
    <text evidence="3">The sequence shown here is derived from an EMBL/GenBank/DDBJ whole genome shotgun (WGS) entry which is preliminary data.</text>
</comment>
<dbReference type="AlphaFoldDB" id="A0A2P7SF58"/>
<sequence>MRRHFRSFTARHEPGGQFVSHLKSGAGAVLGIGAVGGLATLTGLPLLIAPLGATVVLLFGHPASPLAQPINIFGGYLLATILGVAAALAFPGLWWVAAVAVGAAIAGMLMLRITHPPAGAIPLVALASPLQSTSLFITVFVSCVSLVGLALLHHRLPPRIQYPRPLPEA</sequence>
<protein>
    <submittedName>
        <fullName evidence="3">HPP family protein</fullName>
    </submittedName>
</protein>
<dbReference type="OrthoDB" id="9811720at2"/>
<dbReference type="EMBL" id="PXYK01000008">
    <property type="protein sequence ID" value="PSJ61129.1"/>
    <property type="molecule type" value="Genomic_DNA"/>
</dbReference>
<dbReference type="InterPro" id="IPR007065">
    <property type="entry name" value="HPP"/>
</dbReference>
<evidence type="ECO:0000313" key="3">
    <source>
        <dbReference type="EMBL" id="PSJ61129.1"/>
    </source>
</evidence>
<reference evidence="3 4" key="1">
    <citation type="submission" date="2018-03" db="EMBL/GenBank/DDBJ databases">
        <title>The draft genome of Mesorhizobium sp. 6GN-30.</title>
        <authorList>
            <person name="Liu L."/>
            <person name="Li L."/>
            <person name="Wang T."/>
            <person name="Zhang X."/>
            <person name="Liang L."/>
        </authorList>
    </citation>
    <scope>NUCLEOTIDE SEQUENCE [LARGE SCALE GENOMIC DNA]</scope>
    <source>
        <strain evidence="3 4">6GN30</strain>
    </source>
</reference>
<accession>A0A2P7SF58</accession>
<feature type="transmembrane region" description="Helical" evidence="1">
    <location>
        <begin position="66"/>
        <end position="86"/>
    </location>
</feature>
<keyword evidence="4" id="KW-1185">Reference proteome</keyword>
<feature type="transmembrane region" description="Helical" evidence="1">
    <location>
        <begin position="27"/>
        <end position="60"/>
    </location>
</feature>